<dbReference type="Gene3D" id="3.90.79.10">
    <property type="entry name" value="Nucleoside Triphosphate Pyrophosphohydrolase"/>
    <property type="match status" value="1"/>
</dbReference>
<dbReference type="InterPro" id="IPR015797">
    <property type="entry name" value="NUDIX_hydrolase-like_dom_sf"/>
</dbReference>
<dbReference type="AlphaFoldDB" id="A0A0E2HHH0"/>
<dbReference type="GO" id="GO:0016787">
    <property type="term" value="F:hydrolase activity"/>
    <property type="evidence" value="ECO:0007669"/>
    <property type="project" value="UniProtKB-KW"/>
</dbReference>
<dbReference type="PATRIC" id="fig|999408.3.peg.292"/>
<evidence type="ECO:0000313" key="4">
    <source>
        <dbReference type="EMBL" id="ENZ20337.1"/>
    </source>
</evidence>
<evidence type="ECO:0000256" key="2">
    <source>
        <dbReference type="ARBA" id="ARBA00022801"/>
    </source>
</evidence>
<accession>A0A0E2HHH0</accession>
<dbReference type="CDD" id="cd03424">
    <property type="entry name" value="NUDIX_ADPRase_Nudt5_UGPPase_Nudt14"/>
    <property type="match status" value="1"/>
</dbReference>
<dbReference type="Pfam" id="PF00293">
    <property type="entry name" value="NUDIX"/>
    <property type="match status" value="1"/>
</dbReference>
<dbReference type="GO" id="GO:0006753">
    <property type="term" value="P:nucleoside phosphate metabolic process"/>
    <property type="evidence" value="ECO:0007669"/>
    <property type="project" value="TreeGrafter"/>
</dbReference>
<gene>
    <name evidence="4" type="ORF">HMPREF1090_00272</name>
</gene>
<reference evidence="4 5" key="1">
    <citation type="submission" date="2013-01" db="EMBL/GenBank/DDBJ databases">
        <title>The Genome Sequence of Clostridium clostridioforme 90A8.</title>
        <authorList>
            <consortium name="The Broad Institute Genome Sequencing Platform"/>
            <person name="Earl A."/>
            <person name="Ward D."/>
            <person name="Feldgarden M."/>
            <person name="Gevers D."/>
            <person name="Courvalin P."/>
            <person name="Lambert T."/>
            <person name="Walker B."/>
            <person name="Young S.K."/>
            <person name="Zeng Q."/>
            <person name="Gargeya S."/>
            <person name="Fitzgerald M."/>
            <person name="Haas B."/>
            <person name="Abouelleil A."/>
            <person name="Alvarado L."/>
            <person name="Arachchi H.M."/>
            <person name="Berlin A.M."/>
            <person name="Chapman S.B."/>
            <person name="Dewar J."/>
            <person name="Goldberg J."/>
            <person name="Griggs A."/>
            <person name="Gujja S."/>
            <person name="Hansen M."/>
            <person name="Howarth C."/>
            <person name="Imamovic A."/>
            <person name="Larimer J."/>
            <person name="McCowan C."/>
            <person name="Murphy C."/>
            <person name="Neiman D."/>
            <person name="Pearson M."/>
            <person name="Priest M."/>
            <person name="Roberts A."/>
            <person name="Saif S."/>
            <person name="Shea T."/>
            <person name="Sisk P."/>
            <person name="Sykes S."/>
            <person name="Wortman J."/>
            <person name="Nusbaum C."/>
            <person name="Birren B."/>
        </authorList>
    </citation>
    <scope>NUCLEOTIDE SEQUENCE [LARGE SCALE GENOMIC DNA]</scope>
    <source>
        <strain evidence="4 5">90A8</strain>
    </source>
</reference>
<keyword evidence="2" id="KW-0378">Hydrolase</keyword>
<protein>
    <submittedName>
        <fullName evidence="4">ADP-ribose pyrophosphatase</fullName>
    </submittedName>
</protein>
<sequence length="198" mass="22644">MEDKEKNTQIPVIRLDRQLKYEGNILKIYEDRVLANGHEARWDFIHHDGAAAVLPVADDGKILMVRQYRNALDRYTLEIPAGKLDEPGEPKVECAFRELEEETGYRVESPENLEYLMSLTTTVAFCDEAIDIFVAHNLIPSHQHLDEDEVINVVPCSLEELEDMVYTGKITDGKTIAAIMAYARKYRSEDKKDSMVRG</sequence>
<proteinExistence type="predicted"/>
<comment type="cofactor">
    <cofactor evidence="1">
        <name>Mg(2+)</name>
        <dbReference type="ChEBI" id="CHEBI:18420"/>
    </cofactor>
</comment>
<dbReference type="SUPFAM" id="SSF55811">
    <property type="entry name" value="Nudix"/>
    <property type="match status" value="1"/>
</dbReference>
<dbReference type="PROSITE" id="PS51462">
    <property type="entry name" value="NUDIX"/>
    <property type="match status" value="1"/>
</dbReference>
<feature type="domain" description="Nudix hydrolase" evidence="3">
    <location>
        <begin position="45"/>
        <end position="178"/>
    </location>
</feature>
<evidence type="ECO:0000259" key="3">
    <source>
        <dbReference type="PROSITE" id="PS51462"/>
    </source>
</evidence>
<dbReference type="InterPro" id="IPR000086">
    <property type="entry name" value="NUDIX_hydrolase_dom"/>
</dbReference>
<evidence type="ECO:0000313" key="5">
    <source>
        <dbReference type="Proteomes" id="UP000013085"/>
    </source>
</evidence>
<name>A0A0E2HHH0_9FIRM</name>
<dbReference type="RefSeq" id="WP_002586116.1">
    <property type="nucleotide sequence ID" value="NZ_KB850976.1"/>
</dbReference>
<dbReference type="GeneID" id="57963690"/>
<dbReference type="Proteomes" id="UP000013085">
    <property type="component" value="Unassembled WGS sequence"/>
</dbReference>
<organism evidence="4 5">
    <name type="scientific">[Clostridium] clostridioforme 90A8</name>
    <dbReference type="NCBI Taxonomy" id="999408"/>
    <lineage>
        <taxon>Bacteria</taxon>
        <taxon>Bacillati</taxon>
        <taxon>Bacillota</taxon>
        <taxon>Clostridia</taxon>
        <taxon>Lachnospirales</taxon>
        <taxon>Lachnospiraceae</taxon>
        <taxon>Enterocloster</taxon>
    </lineage>
</organism>
<dbReference type="HOGENOM" id="CLU_062658_5_1_9"/>
<dbReference type="GO" id="GO:0019693">
    <property type="term" value="P:ribose phosphate metabolic process"/>
    <property type="evidence" value="ECO:0007669"/>
    <property type="project" value="TreeGrafter"/>
</dbReference>
<dbReference type="PANTHER" id="PTHR11839">
    <property type="entry name" value="UDP/ADP-SUGAR PYROPHOSPHATASE"/>
    <property type="match status" value="1"/>
</dbReference>
<dbReference type="PANTHER" id="PTHR11839:SF18">
    <property type="entry name" value="NUDIX HYDROLASE DOMAIN-CONTAINING PROTEIN"/>
    <property type="match status" value="1"/>
</dbReference>
<evidence type="ECO:0000256" key="1">
    <source>
        <dbReference type="ARBA" id="ARBA00001946"/>
    </source>
</evidence>
<comment type="caution">
    <text evidence="4">The sequence shown here is derived from an EMBL/GenBank/DDBJ whole genome shotgun (WGS) entry which is preliminary data.</text>
</comment>
<dbReference type="EMBL" id="AGYR01000001">
    <property type="protein sequence ID" value="ENZ20337.1"/>
    <property type="molecule type" value="Genomic_DNA"/>
</dbReference>